<evidence type="ECO:0000313" key="4">
    <source>
        <dbReference type="Proteomes" id="UP000225706"/>
    </source>
</evidence>
<keyword evidence="4" id="KW-1185">Reference proteome</keyword>
<feature type="compositionally biased region" description="Basic and acidic residues" evidence="1">
    <location>
        <begin position="746"/>
        <end position="764"/>
    </location>
</feature>
<feature type="compositionally biased region" description="Basic and acidic residues" evidence="1">
    <location>
        <begin position="181"/>
        <end position="199"/>
    </location>
</feature>
<gene>
    <name evidence="3" type="ORF">AWC38_SpisGene4601</name>
</gene>
<feature type="compositionally biased region" description="Polar residues" evidence="1">
    <location>
        <begin position="39"/>
        <end position="54"/>
    </location>
</feature>
<sequence length="764" mass="85781">MAASAKAGNAMDDVRQVIKMPLKSRDRSEGNRQGPELLQTAQNVETNTGGTQIGSKAEEAESQELAALENLLAKAQKAREVQAKLDEAAAKAKQDGKISKKPLPVTSKLLQKKPGQQTTKENLPKASKPPSKRPASVTKPGLKKPVIKSTYSASYRGPPTAKSLLRPTSSRGSASKYLDSVLKKDDRRGTHSKVDHKEGGNIPPRTEPETGGKNSQKSKTNTRNDSDEQEGDAKKKDSQISFPSGEESAVSSKAPEKADIARGSADYSEDSQRLSMNEKGRKPRSVIEIPGQSPGLSKPAESFETEEIDAQEDSIDPLVDGVESGLPGKYRKLKATSVRLYSELRKIAEKDEGKSSLPWRNFVERLEAGFDSGHSSPHRRVQEKSNALLEEHEKLSLLTSAVIARSNDLKDDSSWQDIYKCYRHWQIVLSKFNELQKRTQQLLEVEEQLNECCPCGNCGAFEQDHPRDTSIVQEWNKGCVLLSRWIPEEIQHCASVELCSGFRQHYGTMDFTYSSVKELRELVGLHHDVQLLCLELHVKRFVGDRLLPLLEKIDPLDSESFACIVWFMVFFVEVAKFFQPWSSIISDDLKELRELVGIHHEVQLLCLELRVKWFVGQRLVPLLEKMDPLDSGVISAGIVKCLENKGYGPKGKQKEIREAKDGRRNEDQVRMCTWSQQMESSNEVHSITLPEMFSWEEFLCSALFGVFVGGVVTFLFLKLWNSKEREADRGRRRLTGCNNPPGKQPVENDERPAKTPQEHEERFY</sequence>
<reference evidence="4" key="1">
    <citation type="journal article" date="2017" name="bioRxiv">
        <title>Comparative analysis of the genomes of Stylophora pistillata and Acropora digitifera provides evidence for extensive differences between species of corals.</title>
        <authorList>
            <person name="Voolstra C.R."/>
            <person name="Li Y."/>
            <person name="Liew Y.J."/>
            <person name="Baumgarten S."/>
            <person name="Zoccola D."/>
            <person name="Flot J.-F."/>
            <person name="Tambutte S."/>
            <person name="Allemand D."/>
            <person name="Aranda M."/>
        </authorList>
    </citation>
    <scope>NUCLEOTIDE SEQUENCE [LARGE SCALE GENOMIC DNA]</scope>
</reference>
<feature type="compositionally biased region" description="Basic and acidic residues" evidence="1">
    <location>
        <begin position="82"/>
        <end position="98"/>
    </location>
</feature>
<name>A0A2B4SNH7_STYPI</name>
<accession>A0A2B4SNH7</accession>
<evidence type="ECO:0000256" key="1">
    <source>
        <dbReference type="SAM" id="MobiDB-lite"/>
    </source>
</evidence>
<feature type="region of interest" description="Disordered" evidence="1">
    <location>
        <begin position="1"/>
        <end position="60"/>
    </location>
</feature>
<keyword evidence="2" id="KW-0472">Membrane</keyword>
<feature type="compositionally biased region" description="Basic and acidic residues" evidence="1">
    <location>
        <begin position="222"/>
        <end position="238"/>
    </location>
</feature>
<organism evidence="3 4">
    <name type="scientific">Stylophora pistillata</name>
    <name type="common">Smooth cauliflower coral</name>
    <dbReference type="NCBI Taxonomy" id="50429"/>
    <lineage>
        <taxon>Eukaryota</taxon>
        <taxon>Metazoa</taxon>
        <taxon>Cnidaria</taxon>
        <taxon>Anthozoa</taxon>
        <taxon>Hexacorallia</taxon>
        <taxon>Scleractinia</taxon>
        <taxon>Astrocoeniina</taxon>
        <taxon>Pocilloporidae</taxon>
        <taxon>Stylophora</taxon>
    </lineage>
</organism>
<dbReference type="EMBL" id="LSMT01000047">
    <property type="protein sequence ID" value="PFX30623.1"/>
    <property type="molecule type" value="Genomic_DNA"/>
</dbReference>
<proteinExistence type="predicted"/>
<feature type="region of interest" description="Disordered" evidence="1">
    <location>
        <begin position="82"/>
        <end position="309"/>
    </location>
</feature>
<dbReference type="AlphaFoldDB" id="A0A2B4SNH7"/>
<feature type="region of interest" description="Disordered" evidence="1">
    <location>
        <begin position="730"/>
        <end position="764"/>
    </location>
</feature>
<evidence type="ECO:0000256" key="2">
    <source>
        <dbReference type="SAM" id="Phobius"/>
    </source>
</evidence>
<feature type="transmembrane region" description="Helical" evidence="2">
    <location>
        <begin position="702"/>
        <end position="721"/>
    </location>
</feature>
<dbReference type="OrthoDB" id="5970292at2759"/>
<protein>
    <submittedName>
        <fullName evidence="3">Uncharacterized protein</fullName>
    </submittedName>
</protein>
<keyword evidence="2" id="KW-1133">Transmembrane helix</keyword>
<feature type="compositionally biased region" description="Basic and acidic residues" evidence="1">
    <location>
        <begin position="270"/>
        <end position="280"/>
    </location>
</feature>
<feature type="compositionally biased region" description="Low complexity" evidence="1">
    <location>
        <begin position="124"/>
        <end position="136"/>
    </location>
</feature>
<comment type="caution">
    <text evidence="3">The sequence shown here is derived from an EMBL/GenBank/DDBJ whole genome shotgun (WGS) entry which is preliminary data.</text>
</comment>
<evidence type="ECO:0000313" key="3">
    <source>
        <dbReference type="EMBL" id="PFX30623.1"/>
    </source>
</evidence>
<feature type="compositionally biased region" description="Polar residues" evidence="1">
    <location>
        <begin position="212"/>
        <end position="221"/>
    </location>
</feature>
<keyword evidence="2" id="KW-0812">Transmembrane</keyword>
<dbReference type="Proteomes" id="UP000225706">
    <property type="component" value="Unassembled WGS sequence"/>
</dbReference>